<feature type="domain" description="Phospholipase A2-like" evidence="2">
    <location>
        <begin position="72"/>
        <end position="154"/>
    </location>
</feature>
<keyword evidence="4" id="KW-1185">Reference proteome</keyword>
<organism evidence="3 4">
    <name type="scientific">Porites lobata</name>
    <dbReference type="NCBI Taxonomy" id="104759"/>
    <lineage>
        <taxon>Eukaryota</taxon>
        <taxon>Metazoa</taxon>
        <taxon>Cnidaria</taxon>
        <taxon>Anthozoa</taxon>
        <taxon>Hexacorallia</taxon>
        <taxon>Scleractinia</taxon>
        <taxon>Fungiina</taxon>
        <taxon>Poritidae</taxon>
        <taxon>Porites</taxon>
    </lineage>
</organism>
<evidence type="ECO:0000313" key="3">
    <source>
        <dbReference type="EMBL" id="CAH3115534.1"/>
    </source>
</evidence>
<evidence type="ECO:0000259" key="2">
    <source>
        <dbReference type="Pfam" id="PF08398"/>
    </source>
</evidence>
<feature type="region of interest" description="Disordered" evidence="1">
    <location>
        <begin position="1"/>
        <end position="37"/>
    </location>
</feature>
<dbReference type="Proteomes" id="UP001159405">
    <property type="component" value="Unassembled WGS sequence"/>
</dbReference>
<feature type="non-terminal residue" evidence="3">
    <location>
        <position position="1"/>
    </location>
</feature>
<name>A0ABN8NMX4_9CNID</name>
<accession>A0ABN8NMX4</accession>
<protein>
    <recommendedName>
        <fullName evidence="2">Phospholipase A2-like domain-containing protein</fullName>
    </recommendedName>
</protein>
<comment type="caution">
    <text evidence="3">The sequence shown here is derived from an EMBL/GenBank/DDBJ whole genome shotgun (WGS) entry which is preliminary data.</text>
</comment>
<dbReference type="EMBL" id="CALNXK010000028">
    <property type="protein sequence ID" value="CAH3115534.1"/>
    <property type="molecule type" value="Genomic_DNA"/>
</dbReference>
<evidence type="ECO:0000313" key="4">
    <source>
        <dbReference type="Proteomes" id="UP001159405"/>
    </source>
</evidence>
<proteinExistence type="predicted"/>
<feature type="compositionally biased region" description="Basic and acidic residues" evidence="1">
    <location>
        <begin position="22"/>
        <end position="37"/>
    </location>
</feature>
<dbReference type="Pfam" id="PF08398">
    <property type="entry name" value="Phospholip_A2_4"/>
    <property type="match status" value="1"/>
</dbReference>
<gene>
    <name evidence="3" type="ORF">PLOB_00023738</name>
</gene>
<sequence>SGVFSTADEDVPAKSPFQRAQESIEKKFNEASQRAQERALKKLAPAPGWKPFGTPAKRRLDGKDWLIEKTGKEFHWPKMNYLGPGTQLQKRLRRGDQGVNRLDGLAKIHDIDYSKVKNLQDKWKADDKMIRAISKLPGKKTMQERIVKKIMQTKRKLKL</sequence>
<evidence type="ECO:0000256" key="1">
    <source>
        <dbReference type="SAM" id="MobiDB-lite"/>
    </source>
</evidence>
<reference evidence="3 4" key="1">
    <citation type="submission" date="2022-05" db="EMBL/GenBank/DDBJ databases">
        <authorList>
            <consortium name="Genoscope - CEA"/>
            <person name="William W."/>
        </authorList>
    </citation>
    <scope>NUCLEOTIDE SEQUENCE [LARGE SCALE GENOMIC DNA]</scope>
</reference>
<dbReference type="InterPro" id="IPR013607">
    <property type="entry name" value="Phospholipase_A2-like"/>
</dbReference>